<dbReference type="InterPro" id="IPR018697">
    <property type="entry name" value="DUF2199"/>
</dbReference>
<dbReference type="Proteomes" id="UP001501867">
    <property type="component" value="Unassembled WGS sequence"/>
</dbReference>
<keyword evidence="2" id="KW-1185">Reference proteome</keyword>
<evidence type="ECO:0008006" key="3">
    <source>
        <dbReference type="Google" id="ProtNLM"/>
    </source>
</evidence>
<dbReference type="Pfam" id="PF09965">
    <property type="entry name" value="DUF2199"/>
    <property type="match status" value="1"/>
</dbReference>
<evidence type="ECO:0000313" key="2">
    <source>
        <dbReference type="Proteomes" id="UP001501867"/>
    </source>
</evidence>
<name>A0ABP3F123_9ACTN</name>
<dbReference type="EMBL" id="BAAABV010000015">
    <property type="protein sequence ID" value="GAA0290982.1"/>
    <property type="molecule type" value="Genomic_DNA"/>
</dbReference>
<dbReference type="RefSeq" id="WP_344159002.1">
    <property type="nucleotide sequence ID" value="NZ_BAAABV010000015.1"/>
</dbReference>
<evidence type="ECO:0000313" key="1">
    <source>
        <dbReference type="EMBL" id="GAA0290982.1"/>
    </source>
</evidence>
<organism evidence="1 2">
    <name type="scientific">Streptomyces polychromogenes</name>
    <dbReference type="NCBI Taxonomy" id="67342"/>
    <lineage>
        <taxon>Bacteria</taxon>
        <taxon>Bacillati</taxon>
        <taxon>Actinomycetota</taxon>
        <taxon>Actinomycetes</taxon>
        <taxon>Kitasatosporales</taxon>
        <taxon>Streptomycetaceae</taxon>
        <taxon>Streptomyces</taxon>
    </lineage>
</organism>
<comment type="caution">
    <text evidence="1">The sequence shown here is derived from an EMBL/GenBank/DDBJ whole genome shotgun (WGS) entry which is preliminary data.</text>
</comment>
<reference evidence="2" key="1">
    <citation type="journal article" date="2019" name="Int. J. Syst. Evol. Microbiol.">
        <title>The Global Catalogue of Microorganisms (GCM) 10K type strain sequencing project: providing services to taxonomists for standard genome sequencing and annotation.</title>
        <authorList>
            <consortium name="The Broad Institute Genomics Platform"/>
            <consortium name="The Broad Institute Genome Sequencing Center for Infectious Disease"/>
            <person name="Wu L."/>
            <person name="Ma J."/>
        </authorList>
    </citation>
    <scope>NUCLEOTIDE SEQUENCE [LARGE SCALE GENOMIC DNA]</scope>
    <source>
        <strain evidence="2">JCM 4505</strain>
    </source>
</reference>
<accession>A0ABP3F123</accession>
<gene>
    <name evidence="1" type="ORF">GCM10010302_31920</name>
</gene>
<protein>
    <recommendedName>
        <fullName evidence="3">DUF2199 domain-containing protein</fullName>
    </recommendedName>
</protein>
<proteinExistence type="predicted"/>
<sequence>MNYTAEAPAVWDSAFADADDCSLSSDQCVIRAQHYFVKGLIEIPVIDSDEVFSWGVWVSLSRENFSRAAELWESPGRESEKPYFGWLTTGLPVYPATTLNLKTYVHTRPAGERPFGERTGITLDRVREIAASVLHAGDGAQL</sequence>